<keyword evidence="3" id="KW-1185">Reference proteome</keyword>
<dbReference type="Proteomes" id="UP000747399">
    <property type="component" value="Unassembled WGS sequence"/>
</dbReference>
<evidence type="ECO:0000256" key="1">
    <source>
        <dbReference type="SAM" id="MobiDB-lite"/>
    </source>
</evidence>
<organism evidence="2 3">
    <name type="scientific">Volvox africanus</name>
    <dbReference type="NCBI Taxonomy" id="51714"/>
    <lineage>
        <taxon>Eukaryota</taxon>
        <taxon>Viridiplantae</taxon>
        <taxon>Chlorophyta</taxon>
        <taxon>core chlorophytes</taxon>
        <taxon>Chlorophyceae</taxon>
        <taxon>CS clade</taxon>
        <taxon>Chlamydomonadales</taxon>
        <taxon>Volvocaceae</taxon>
        <taxon>Volvox</taxon>
    </lineage>
</organism>
<accession>A0A8J4B8Y7</accession>
<dbReference type="AlphaFoldDB" id="A0A8J4B8Y7"/>
<reference evidence="2" key="1">
    <citation type="journal article" date="2021" name="Proc. Natl. Acad. Sci. U.S.A.">
        <title>Three genomes in the algal genus Volvox reveal the fate of a haploid sex-determining region after a transition to homothallism.</title>
        <authorList>
            <person name="Yamamoto K."/>
            <person name="Hamaji T."/>
            <person name="Kawai-Toyooka H."/>
            <person name="Matsuzaki R."/>
            <person name="Takahashi F."/>
            <person name="Nishimura Y."/>
            <person name="Kawachi M."/>
            <person name="Noguchi H."/>
            <person name="Minakuchi Y."/>
            <person name="Umen J.G."/>
            <person name="Toyoda A."/>
            <person name="Nozaki H."/>
        </authorList>
    </citation>
    <scope>NUCLEOTIDE SEQUENCE</scope>
    <source>
        <strain evidence="2">NIES-3780</strain>
    </source>
</reference>
<evidence type="ECO:0000313" key="3">
    <source>
        <dbReference type="Proteomes" id="UP000747399"/>
    </source>
</evidence>
<dbReference type="EMBL" id="BNCO01000024">
    <property type="protein sequence ID" value="GIL56518.1"/>
    <property type="molecule type" value="Genomic_DNA"/>
</dbReference>
<comment type="caution">
    <text evidence="2">The sequence shown here is derived from an EMBL/GenBank/DDBJ whole genome shotgun (WGS) entry which is preliminary data.</text>
</comment>
<proteinExistence type="predicted"/>
<evidence type="ECO:0000313" key="2">
    <source>
        <dbReference type="EMBL" id="GIL56518.1"/>
    </source>
</evidence>
<feature type="region of interest" description="Disordered" evidence="1">
    <location>
        <begin position="40"/>
        <end position="63"/>
    </location>
</feature>
<sequence>MSWSTHGTPPAPPCAYISLCRGFLPPSPLLVHVPVRGWTNPTHKDGQQHNTVPDGQQYEHGEHFEDGGEDIMLCSGHGENCKEGRHSAVPNRPSNLNQRLVSALLPCACPDV</sequence>
<protein>
    <submittedName>
        <fullName evidence="2">Uncharacterized protein</fullName>
    </submittedName>
</protein>
<name>A0A8J4B8Y7_9CHLO</name>
<gene>
    <name evidence="2" type="ORF">Vafri_11867</name>
</gene>